<keyword evidence="3" id="KW-1185">Reference proteome</keyword>
<sequence length="70" mass="8129">MSDERQTRLEELLAHQQHLIDTLNTEAVEQRKEIDRLSGAVARLEAKLKLLAQFVERSGEDLPHEKPPHY</sequence>
<gene>
    <name evidence="2" type="ORF">NG895_00095</name>
</gene>
<dbReference type="InterPro" id="IPR007236">
    <property type="entry name" value="SlyX"/>
</dbReference>
<reference evidence="2" key="1">
    <citation type="submission" date="2022-06" db="EMBL/GenBank/DDBJ databases">
        <title>Aeoliella straminimaris, a novel planctomycete from sediments.</title>
        <authorList>
            <person name="Vitorino I.R."/>
            <person name="Lage O.M."/>
        </authorList>
    </citation>
    <scope>NUCLEOTIDE SEQUENCE</scope>
    <source>
        <strain evidence="2">ICT_H6.2</strain>
    </source>
</reference>
<dbReference type="RefSeq" id="WP_252850395.1">
    <property type="nucleotide sequence ID" value="NZ_JAMXLR010000003.1"/>
</dbReference>
<dbReference type="Pfam" id="PF04102">
    <property type="entry name" value="SlyX"/>
    <property type="match status" value="1"/>
</dbReference>
<feature type="coiled-coil region" evidence="1">
    <location>
        <begin position="20"/>
        <end position="47"/>
    </location>
</feature>
<proteinExistence type="predicted"/>
<protein>
    <submittedName>
        <fullName evidence="2">SlyX family protein</fullName>
    </submittedName>
</protein>
<evidence type="ECO:0000256" key="1">
    <source>
        <dbReference type="SAM" id="Coils"/>
    </source>
</evidence>
<accession>A0A9X2F619</accession>
<evidence type="ECO:0000313" key="3">
    <source>
        <dbReference type="Proteomes" id="UP001155241"/>
    </source>
</evidence>
<dbReference type="Proteomes" id="UP001155241">
    <property type="component" value="Unassembled WGS sequence"/>
</dbReference>
<comment type="caution">
    <text evidence="2">The sequence shown here is derived from an EMBL/GenBank/DDBJ whole genome shotgun (WGS) entry which is preliminary data.</text>
</comment>
<keyword evidence="1" id="KW-0175">Coiled coil</keyword>
<name>A0A9X2F619_9BACT</name>
<organism evidence="2 3">
    <name type="scientific">Aeoliella straminimaris</name>
    <dbReference type="NCBI Taxonomy" id="2954799"/>
    <lineage>
        <taxon>Bacteria</taxon>
        <taxon>Pseudomonadati</taxon>
        <taxon>Planctomycetota</taxon>
        <taxon>Planctomycetia</taxon>
        <taxon>Pirellulales</taxon>
        <taxon>Lacipirellulaceae</taxon>
        <taxon>Aeoliella</taxon>
    </lineage>
</organism>
<dbReference type="AlphaFoldDB" id="A0A9X2F619"/>
<dbReference type="EMBL" id="JAMXLR010000003">
    <property type="protein sequence ID" value="MCO6042293.1"/>
    <property type="molecule type" value="Genomic_DNA"/>
</dbReference>
<evidence type="ECO:0000313" key="2">
    <source>
        <dbReference type="EMBL" id="MCO6042293.1"/>
    </source>
</evidence>